<comment type="subcellular location">
    <subcellularLocation>
        <location evidence="1">Cell membrane</location>
        <topology evidence="1">Multi-pass membrane protein</topology>
    </subcellularLocation>
</comment>
<dbReference type="PANTHER" id="PTHR33452:SF4">
    <property type="entry name" value="BLL4328 PROTEIN"/>
    <property type="match status" value="1"/>
</dbReference>
<evidence type="ECO:0000256" key="2">
    <source>
        <dbReference type="ARBA" id="ARBA00006679"/>
    </source>
</evidence>
<protein>
    <submittedName>
        <fullName evidence="8">Putative oxidoreductase</fullName>
    </submittedName>
</protein>
<name>A0A366EWK8_9HYPH</name>
<feature type="transmembrane region" description="Helical" evidence="7">
    <location>
        <begin position="118"/>
        <end position="138"/>
    </location>
</feature>
<evidence type="ECO:0000256" key="3">
    <source>
        <dbReference type="ARBA" id="ARBA00022475"/>
    </source>
</evidence>
<dbReference type="Pfam" id="PF07681">
    <property type="entry name" value="DoxX"/>
    <property type="match status" value="1"/>
</dbReference>
<evidence type="ECO:0000256" key="4">
    <source>
        <dbReference type="ARBA" id="ARBA00022692"/>
    </source>
</evidence>
<dbReference type="InterPro" id="IPR032808">
    <property type="entry name" value="DoxX"/>
</dbReference>
<dbReference type="AlphaFoldDB" id="A0A366EWK8"/>
<dbReference type="OrthoDB" id="9808524at2"/>
<keyword evidence="6 7" id="KW-0472">Membrane</keyword>
<dbReference type="EMBL" id="QNRK01000032">
    <property type="protein sequence ID" value="RBP06296.1"/>
    <property type="molecule type" value="Genomic_DNA"/>
</dbReference>
<evidence type="ECO:0000313" key="9">
    <source>
        <dbReference type="Proteomes" id="UP000253529"/>
    </source>
</evidence>
<keyword evidence="5 7" id="KW-1133">Transmembrane helix</keyword>
<feature type="transmembrane region" description="Helical" evidence="7">
    <location>
        <begin position="87"/>
        <end position="106"/>
    </location>
</feature>
<dbReference type="PANTHER" id="PTHR33452">
    <property type="entry name" value="OXIDOREDUCTASE CATD-RELATED"/>
    <property type="match status" value="1"/>
</dbReference>
<comment type="similarity">
    <text evidence="2">Belongs to the DoxX family.</text>
</comment>
<dbReference type="RefSeq" id="WP_113891711.1">
    <property type="nucleotide sequence ID" value="NZ_QNRK01000032.1"/>
</dbReference>
<evidence type="ECO:0000256" key="5">
    <source>
        <dbReference type="ARBA" id="ARBA00022989"/>
    </source>
</evidence>
<keyword evidence="3" id="KW-1003">Cell membrane</keyword>
<sequence length="141" mass="15027">MSVSTLPTPNPTARIAVLPRSWAPALHSILRIVTGLLFLEHGTGKLLGFPAGLPFIDKMPAGMLYFTGGMELVGGVLVTLGLFTRPVAFVLSGFMAVAYFLAHFPQSVFPAINYGEPAVLFCFVFLYLAAAGPGPWSLDRG</sequence>
<evidence type="ECO:0000256" key="6">
    <source>
        <dbReference type="ARBA" id="ARBA00023136"/>
    </source>
</evidence>
<dbReference type="InterPro" id="IPR051907">
    <property type="entry name" value="DoxX-like_oxidoreductase"/>
</dbReference>
<reference evidence="8 9" key="1">
    <citation type="submission" date="2018-06" db="EMBL/GenBank/DDBJ databases">
        <title>Genomic Encyclopedia of Type Strains, Phase IV (KMG-IV): sequencing the most valuable type-strain genomes for metagenomic binning, comparative biology and taxonomic classification.</title>
        <authorList>
            <person name="Goeker M."/>
        </authorList>
    </citation>
    <scope>NUCLEOTIDE SEQUENCE [LARGE SCALE GENOMIC DNA]</scope>
    <source>
        <strain evidence="8 9">DSM 24875</strain>
    </source>
</reference>
<accession>A0A366EWK8</accession>
<gene>
    <name evidence="8" type="ORF">DFR50_13274</name>
</gene>
<feature type="transmembrane region" description="Helical" evidence="7">
    <location>
        <begin position="59"/>
        <end position="80"/>
    </location>
</feature>
<evidence type="ECO:0000256" key="1">
    <source>
        <dbReference type="ARBA" id="ARBA00004651"/>
    </source>
</evidence>
<keyword evidence="4 7" id="KW-0812">Transmembrane</keyword>
<evidence type="ECO:0000256" key="7">
    <source>
        <dbReference type="SAM" id="Phobius"/>
    </source>
</evidence>
<dbReference type="GO" id="GO:0005886">
    <property type="term" value="C:plasma membrane"/>
    <property type="evidence" value="ECO:0007669"/>
    <property type="project" value="UniProtKB-SubCell"/>
</dbReference>
<comment type="caution">
    <text evidence="8">The sequence shown here is derived from an EMBL/GenBank/DDBJ whole genome shotgun (WGS) entry which is preliminary data.</text>
</comment>
<organism evidence="8 9">
    <name type="scientific">Roseiarcus fermentans</name>
    <dbReference type="NCBI Taxonomy" id="1473586"/>
    <lineage>
        <taxon>Bacteria</taxon>
        <taxon>Pseudomonadati</taxon>
        <taxon>Pseudomonadota</taxon>
        <taxon>Alphaproteobacteria</taxon>
        <taxon>Hyphomicrobiales</taxon>
        <taxon>Roseiarcaceae</taxon>
        <taxon>Roseiarcus</taxon>
    </lineage>
</organism>
<keyword evidence="9" id="KW-1185">Reference proteome</keyword>
<proteinExistence type="inferred from homology"/>
<evidence type="ECO:0000313" key="8">
    <source>
        <dbReference type="EMBL" id="RBP06296.1"/>
    </source>
</evidence>
<dbReference type="Proteomes" id="UP000253529">
    <property type="component" value="Unassembled WGS sequence"/>
</dbReference>